<dbReference type="OrthoDB" id="8453967at2"/>
<reference evidence="1 2" key="1">
    <citation type="journal article" date="2018" name="Appl. Microbiol. Biotechnol.">
        <title>Co-cultivation of the strictly anaerobic methanogen Methanosarcina barkeri with aerobic methanotrophs in an oxygen-limited membrane bioreactor.</title>
        <authorList>
            <person name="In 't Zandt M.H."/>
            <person name="van den Bosch T.J.M."/>
            <person name="Rijkers R."/>
            <person name="van Kessel M.A.H.J."/>
            <person name="Jetten M.S.M."/>
            <person name="Welte C.U."/>
        </authorList>
    </citation>
    <scope>NUCLEOTIDE SEQUENCE [LARGE SCALE GENOMIC DNA]</scope>
    <source>
        <strain evidence="1 2">DSM 17706</strain>
    </source>
</reference>
<evidence type="ECO:0000313" key="2">
    <source>
        <dbReference type="Proteomes" id="UP000245137"/>
    </source>
</evidence>
<organism evidence="1 2">
    <name type="scientific">Methylosinus sporium</name>
    <dbReference type="NCBI Taxonomy" id="428"/>
    <lineage>
        <taxon>Bacteria</taxon>
        <taxon>Pseudomonadati</taxon>
        <taxon>Pseudomonadota</taxon>
        <taxon>Alphaproteobacteria</taxon>
        <taxon>Hyphomicrobiales</taxon>
        <taxon>Methylocystaceae</taxon>
        <taxon>Methylosinus</taxon>
    </lineage>
</organism>
<protein>
    <submittedName>
        <fullName evidence="1">Uncharacterized protein</fullName>
    </submittedName>
</protein>
<dbReference type="Proteomes" id="UP000245137">
    <property type="component" value="Unassembled WGS sequence"/>
</dbReference>
<accession>A0A2U1SRV7</accession>
<keyword evidence="2" id="KW-1185">Reference proteome</keyword>
<gene>
    <name evidence="1" type="ORF">C5689_08470</name>
</gene>
<dbReference type="AlphaFoldDB" id="A0A2U1SRV7"/>
<dbReference type="EMBL" id="PUIV01000009">
    <property type="protein sequence ID" value="PWB94346.1"/>
    <property type="molecule type" value="Genomic_DNA"/>
</dbReference>
<sequence>MAGHRHSEEKVSGAGFRNDHAQEARRAAFIGCVDRLTRVIERESDALRSRANVDFEDFNARKTHALLEFSRASRAYSAPRSSAIEAKIESLRSTLVENGKLLEHRLRAMREIAGIMICTIEMSESDGTYSTRSSAER</sequence>
<evidence type="ECO:0000313" key="1">
    <source>
        <dbReference type="EMBL" id="PWB94346.1"/>
    </source>
</evidence>
<proteinExistence type="predicted"/>
<name>A0A2U1SRV7_METSR</name>
<dbReference type="RefSeq" id="WP_108916838.1">
    <property type="nucleotide sequence ID" value="NZ_BGJY01000003.1"/>
</dbReference>
<comment type="caution">
    <text evidence="1">The sequence shown here is derived from an EMBL/GenBank/DDBJ whole genome shotgun (WGS) entry which is preliminary data.</text>
</comment>